<evidence type="ECO:0000256" key="1">
    <source>
        <dbReference type="ARBA" id="ARBA00004761"/>
    </source>
</evidence>
<dbReference type="GO" id="GO:0008675">
    <property type="term" value="F:2-dehydro-3-deoxy-phosphogluconate aldolase activity"/>
    <property type="evidence" value="ECO:0007669"/>
    <property type="project" value="UniProtKB-EC"/>
</dbReference>
<proteinExistence type="inferred from homology"/>
<dbReference type="PANTHER" id="PTHR30246:SF1">
    <property type="entry name" value="2-DEHYDRO-3-DEOXY-6-PHOSPHOGALACTONATE ALDOLASE-RELATED"/>
    <property type="match status" value="1"/>
</dbReference>
<name>A0AB38FDI4_RHOWR</name>
<evidence type="ECO:0000313" key="6">
    <source>
        <dbReference type="EMBL" id="SPZ39513.1"/>
    </source>
</evidence>
<dbReference type="CDD" id="cd00452">
    <property type="entry name" value="KDPG_aldolase"/>
    <property type="match status" value="1"/>
</dbReference>
<dbReference type="Pfam" id="PF01081">
    <property type="entry name" value="Aldolase"/>
    <property type="match status" value="1"/>
</dbReference>
<keyword evidence="4 6" id="KW-0456">Lyase</keyword>
<dbReference type="InterPro" id="IPR013785">
    <property type="entry name" value="Aldolase_TIM"/>
</dbReference>
<reference evidence="6 7" key="1">
    <citation type="submission" date="2018-06" db="EMBL/GenBank/DDBJ databases">
        <authorList>
            <consortium name="Pathogen Informatics"/>
            <person name="Doyle S."/>
        </authorList>
    </citation>
    <scope>NUCLEOTIDE SEQUENCE [LARGE SCALE GENOMIC DNA]</scope>
    <source>
        <strain evidence="6 7">NCTC13229</strain>
    </source>
</reference>
<comment type="pathway">
    <text evidence="1">Carbohydrate acid metabolism.</text>
</comment>
<keyword evidence="5" id="KW-0119">Carbohydrate metabolism</keyword>
<accession>A0AB38FDI4</accession>
<sequence>MSIDNSWFDTAFGPTPLMAILRGLGRSRAIETAHAAWGLGVHLIEIPIQTPEDIETLAALVDLARPRGLAVGAGTVTTREHVDQARRAGARFVVSPGWDQDINAYAAEQGIHPLPGVGSATDVQAATAQGLTWLKAFPAAALGSNWINLMKGPFPRIHFIATGGISAANADEFLRAGAQAVAVGSSLNDPEQLPLLAQIRI</sequence>
<evidence type="ECO:0000256" key="2">
    <source>
        <dbReference type="ARBA" id="ARBA00006906"/>
    </source>
</evidence>
<organism evidence="6 7">
    <name type="scientific">Rhodococcus wratislaviensis</name>
    <name type="common">Tsukamurella wratislaviensis</name>
    <dbReference type="NCBI Taxonomy" id="44752"/>
    <lineage>
        <taxon>Bacteria</taxon>
        <taxon>Bacillati</taxon>
        <taxon>Actinomycetota</taxon>
        <taxon>Actinomycetes</taxon>
        <taxon>Mycobacteriales</taxon>
        <taxon>Nocardiaceae</taxon>
        <taxon>Rhodococcus</taxon>
    </lineage>
</organism>
<dbReference type="Gene3D" id="3.20.20.70">
    <property type="entry name" value="Aldolase class I"/>
    <property type="match status" value="1"/>
</dbReference>
<dbReference type="PANTHER" id="PTHR30246">
    <property type="entry name" value="2-KETO-3-DEOXY-6-PHOSPHOGLUCONATE ALDOLASE"/>
    <property type="match status" value="1"/>
</dbReference>
<evidence type="ECO:0000256" key="3">
    <source>
        <dbReference type="ARBA" id="ARBA00011233"/>
    </source>
</evidence>
<protein>
    <submittedName>
        <fullName evidence="6">2-dehydro-3-deoxyphosphooctonate aldolase</fullName>
        <ecNumber evidence="6">4.1.2.14</ecNumber>
        <ecNumber evidence="6">4.1.2.21</ecNumber>
    </submittedName>
</protein>
<evidence type="ECO:0000256" key="5">
    <source>
        <dbReference type="ARBA" id="ARBA00023277"/>
    </source>
</evidence>
<dbReference type="SUPFAM" id="SSF51569">
    <property type="entry name" value="Aldolase"/>
    <property type="match status" value="1"/>
</dbReference>
<dbReference type="AlphaFoldDB" id="A0AB38FDI4"/>
<gene>
    <name evidence="6" type="primary">dgoA_1</name>
    <name evidence="6" type="ORF">NCTC13229_02992</name>
</gene>
<evidence type="ECO:0000256" key="4">
    <source>
        <dbReference type="ARBA" id="ARBA00023239"/>
    </source>
</evidence>
<dbReference type="GO" id="GO:0008674">
    <property type="term" value="F:2-dehydro-3-deoxy-6-phosphogalactonate aldolase activity"/>
    <property type="evidence" value="ECO:0007669"/>
    <property type="project" value="UniProtKB-EC"/>
</dbReference>
<dbReference type="Proteomes" id="UP000251211">
    <property type="component" value="Unassembled WGS sequence"/>
</dbReference>
<dbReference type="EC" id="4.1.2.21" evidence="6"/>
<evidence type="ECO:0000313" key="7">
    <source>
        <dbReference type="Proteomes" id="UP000251211"/>
    </source>
</evidence>
<dbReference type="EC" id="4.1.2.14" evidence="6"/>
<comment type="subunit">
    <text evidence="3">Homotrimer.</text>
</comment>
<comment type="similarity">
    <text evidence="2">Belongs to the KHG/KDPG aldolase family.</text>
</comment>
<dbReference type="InterPro" id="IPR000887">
    <property type="entry name" value="Aldlse_KDPG_KHG"/>
</dbReference>
<comment type="caution">
    <text evidence="6">The sequence shown here is derived from an EMBL/GenBank/DDBJ whole genome shotgun (WGS) entry which is preliminary data.</text>
</comment>
<dbReference type="EMBL" id="UAUI01000011">
    <property type="protein sequence ID" value="SPZ39513.1"/>
    <property type="molecule type" value="Genomic_DNA"/>
</dbReference>
<dbReference type="RefSeq" id="WP_112299939.1">
    <property type="nucleotide sequence ID" value="NZ_QTTP01000001.1"/>
</dbReference>